<reference evidence="1" key="2">
    <citation type="submission" date="2022-06" db="UniProtKB">
        <authorList>
            <consortium name="EnsemblPlants"/>
        </authorList>
    </citation>
    <scope>IDENTIFICATION</scope>
</reference>
<keyword evidence="2" id="KW-1185">Reference proteome</keyword>
<proteinExistence type="predicted"/>
<name>A0A8R7RCI3_TRIUA</name>
<dbReference type="EnsemblPlants" id="TuG1812S0000538800.01.T01">
    <property type="protein sequence ID" value="TuG1812S0000538800.01.T01"/>
    <property type="gene ID" value="TuG1812S0000538800.01"/>
</dbReference>
<reference evidence="2" key="1">
    <citation type="journal article" date="2013" name="Nature">
        <title>Draft genome of the wheat A-genome progenitor Triticum urartu.</title>
        <authorList>
            <person name="Ling H.Q."/>
            <person name="Zhao S."/>
            <person name="Liu D."/>
            <person name="Wang J."/>
            <person name="Sun H."/>
            <person name="Zhang C."/>
            <person name="Fan H."/>
            <person name="Li D."/>
            <person name="Dong L."/>
            <person name="Tao Y."/>
            <person name="Gao C."/>
            <person name="Wu H."/>
            <person name="Li Y."/>
            <person name="Cui Y."/>
            <person name="Guo X."/>
            <person name="Zheng S."/>
            <person name="Wang B."/>
            <person name="Yu K."/>
            <person name="Liang Q."/>
            <person name="Yang W."/>
            <person name="Lou X."/>
            <person name="Chen J."/>
            <person name="Feng M."/>
            <person name="Jian J."/>
            <person name="Zhang X."/>
            <person name="Luo G."/>
            <person name="Jiang Y."/>
            <person name="Liu J."/>
            <person name="Wang Z."/>
            <person name="Sha Y."/>
            <person name="Zhang B."/>
            <person name="Wu H."/>
            <person name="Tang D."/>
            <person name="Shen Q."/>
            <person name="Xue P."/>
            <person name="Zou S."/>
            <person name="Wang X."/>
            <person name="Liu X."/>
            <person name="Wang F."/>
            <person name="Yang Y."/>
            <person name="An X."/>
            <person name="Dong Z."/>
            <person name="Zhang K."/>
            <person name="Zhang X."/>
            <person name="Luo M.C."/>
            <person name="Dvorak J."/>
            <person name="Tong Y."/>
            <person name="Wang J."/>
            <person name="Yang H."/>
            <person name="Li Z."/>
            <person name="Wang D."/>
            <person name="Zhang A."/>
            <person name="Wang J."/>
        </authorList>
    </citation>
    <scope>NUCLEOTIDE SEQUENCE</scope>
    <source>
        <strain evidence="2">cv. G1812</strain>
    </source>
</reference>
<sequence length="105" mass="12021">MIELLNNISIDDPKSLLRSYQHVHDHPLVSNKVKHFLKKLLRDLLHLLNLFSSKGQLTSYKFNLLPGSGGADVAHLHLLVRRVLQRQLLQQVHHAGGIRRLVDRA</sequence>
<dbReference type="AlphaFoldDB" id="A0A8R7RCI3"/>
<accession>A0A8R7RCI3</accession>
<evidence type="ECO:0000313" key="1">
    <source>
        <dbReference type="EnsemblPlants" id="TuG1812S0000538800.01.T01"/>
    </source>
</evidence>
<evidence type="ECO:0000313" key="2">
    <source>
        <dbReference type="Proteomes" id="UP000015106"/>
    </source>
</evidence>
<protein>
    <submittedName>
        <fullName evidence="1">Uncharacterized protein</fullName>
    </submittedName>
</protein>
<dbReference type="Proteomes" id="UP000015106">
    <property type="component" value="Unassembled WGS sequence"/>
</dbReference>
<dbReference type="Gramene" id="TuG1812S0000538800.01.T01">
    <property type="protein sequence ID" value="TuG1812S0000538800.01.T01"/>
    <property type="gene ID" value="TuG1812S0000538800.01"/>
</dbReference>
<organism evidence="1 2">
    <name type="scientific">Triticum urartu</name>
    <name type="common">Red wild einkorn</name>
    <name type="synonym">Crithodium urartu</name>
    <dbReference type="NCBI Taxonomy" id="4572"/>
    <lineage>
        <taxon>Eukaryota</taxon>
        <taxon>Viridiplantae</taxon>
        <taxon>Streptophyta</taxon>
        <taxon>Embryophyta</taxon>
        <taxon>Tracheophyta</taxon>
        <taxon>Spermatophyta</taxon>
        <taxon>Magnoliopsida</taxon>
        <taxon>Liliopsida</taxon>
        <taxon>Poales</taxon>
        <taxon>Poaceae</taxon>
        <taxon>BOP clade</taxon>
        <taxon>Pooideae</taxon>
        <taxon>Triticodae</taxon>
        <taxon>Triticeae</taxon>
        <taxon>Triticinae</taxon>
        <taxon>Triticum</taxon>
    </lineage>
</organism>